<dbReference type="NCBIfam" id="TIGR01891">
    <property type="entry name" value="amidohydrolases"/>
    <property type="match status" value="1"/>
</dbReference>
<feature type="chain" id="PRO_5047146024" evidence="2">
    <location>
        <begin position="20"/>
        <end position="437"/>
    </location>
</feature>
<evidence type="ECO:0000259" key="3">
    <source>
        <dbReference type="Pfam" id="PF07687"/>
    </source>
</evidence>
<reference evidence="5" key="1">
    <citation type="journal article" date="2019" name="Int. J. Syst. Evol. Microbiol.">
        <title>The Global Catalogue of Microorganisms (GCM) 10K type strain sequencing project: providing services to taxonomists for standard genome sequencing and annotation.</title>
        <authorList>
            <consortium name="The Broad Institute Genomics Platform"/>
            <consortium name="The Broad Institute Genome Sequencing Center for Infectious Disease"/>
            <person name="Wu L."/>
            <person name="Ma J."/>
        </authorList>
    </citation>
    <scope>NUCLEOTIDE SEQUENCE [LARGE SCALE GENOMIC DNA]</scope>
    <source>
        <strain evidence="5">CECT 8570</strain>
    </source>
</reference>
<comment type="caution">
    <text evidence="4">The sequence shown here is derived from an EMBL/GenBank/DDBJ whole genome shotgun (WGS) entry which is preliminary data.</text>
</comment>
<keyword evidence="2" id="KW-0732">Signal</keyword>
<organism evidence="4 5">
    <name type="scientific">Simiduia curdlanivorans</name>
    <dbReference type="NCBI Taxonomy" id="1492769"/>
    <lineage>
        <taxon>Bacteria</taxon>
        <taxon>Pseudomonadati</taxon>
        <taxon>Pseudomonadota</taxon>
        <taxon>Gammaproteobacteria</taxon>
        <taxon>Cellvibrionales</taxon>
        <taxon>Cellvibrionaceae</taxon>
        <taxon>Simiduia</taxon>
    </lineage>
</organism>
<evidence type="ECO:0000313" key="4">
    <source>
        <dbReference type="EMBL" id="MFC4361454.1"/>
    </source>
</evidence>
<keyword evidence="1" id="KW-0378">Hydrolase</keyword>
<dbReference type="SUPFAM" id="SSF55031">
    <property type="entry name" value="Bacterial exopeptidase dimerisation domain"/>
    <property type="match status" value="1"/>
</dbReference>
<dbReference type="PANTHER" id="PTHR11014">
    <property type="entry name" value="PEPTIDASE M20 FAMILY MEMBER"/>
    <property type="match status" value="1"/>
</dbReference>
<dbReference type="InterPro" id="IPR017439">
    <property type="entry name" value="Amidohydrolase"/>
</dbReference>
<dbReference type="Pfam" id="PF07687">
    <property type="entry name" value="M20_dimer"/>
    <property type="match status" value="1"/>
</dbReference>
<gene>
    <name evidence="4" type="ORF">ACFOX3_04020</name>
</gene>
<proteinExistence type="predicted"/>
<dbReference type="PIRSF" id="PIRSF005962">
    <property type="entry name" value="Pept_M20D_amidohydro"/>
    <property type="match status" value="1"/>
</dbReference>
<evidence type="ECO:0000256" key="1">
    <source>
        <dbReference type="ARBA" id="ARBA00022801"/>
    </source>
</evidence>
<feature type="signal peptide" evidence="2">
    <location>
        <begin position="1"/>
        <end position="19"/>
    </location>
</feature>
<dbReference type="Proteomes" id="UP001595840">
    <property type="component" value="Unassembled WGS sequence"/>
</dbReference>
<dbReference type="PANTHER" id="PTHR11014:SF63">
    <property type="entry name" value="METALLOPEPTIDASE, PUTATIVE (AFU_ORTHOLOGUE AFUA_6G09600)-RELATED"/>
    <property type="match status" value="1"/>
</dbReference>
<dbReference type="EMBL" id="JBHSCX010000003">
    <property type="protein sequence ID" value="MFC4361454.1"/>
    <property type="molecule type" value="Genomic_DNA"/>
</dbReference>
<accession>A0ABV8V1P4</accession>
<dbReference type="Gene3D" id="3.30.70.360">
    <property type="match status" value="1"/>
</dbReference>
<sequence length="437" mass="47249">MIKHSLALAVLLASAGAFAGDLSQDVEKDYKKHLAPLFEHFHKNPELSHLETQTAKRLAKELRAAGFEVTEGVGKTGVVAIMKNGKGPLVMMRADMDGLPVEEKSGLPYASKATQKDWDGNVVNVMHACGHDVHITSLVGTARQMAQRKSEWSGTLMLIGQPAEERVGGAKGMMDDGIWKRFGQPDYAMAFHVSSEIEAGKLVAVEGSPYSGVDSIDIVVPGIGAHGASPHRGKDPVVIGAQIVLALQTIVSREIAPKEPAVITVGSFHAGTKHNIISDEARLQVTVRNDSWETREYLMAAIERVAVNIGRAAGLPEDNLPKVIISDEPTPPTVNDIPMTQRLKAVWREKMGADAFDENYRRLGMGAEDFPFFTTDPYIPSVYFAIGGTPKADFEREKAGGEPVPSHHSPLFKIAPEPSVTKGVEATVIALMELLKK</sequence>
<protein>
    <submittedName>
        <fullName evidence="4">Amidohydrolase</fullName>
    </submittedName>
</protein>
<dbReference type="InterPro" id="IPR002933">
    <property type="entry name" value="Peptidase_M20"/>
</dbReference>
<dbReference type="SUPFAM" id="SSF53187">
    <property type="entry name" value="Zn-dependent exopeptidases"/>
    <property type="match status" value="1"/>
</dbReference>
<dbReference type="Gene3D" id="3.40.630.10">
    <property type="entry name" value="Zn peptidases"/>
    <property type="match status" value="1"/>
</dbReference>
<feature type="domain" description="Peptidase M20 dimerisation" evidence="3">
    <location>
        <begin position="212"/>
        <end position="306"/>
    </location>
</feature>
<dbReference type="InterPro" id="IPR036264">
    <property type="entry name" value="Bact_exopeptidase_dim_dom"/>
</dbReference>
<name>A0ABV8V1P4_9GAMM</name>
<dbReference type="Pfam" id="PF01546">
    <property type="entry name" value="Peptidase_M20"/>
    <property type="match status" value="1"/>
</dbReference>
<evidence type="ECO:0000313" key="5">
    <source>
        <dbReference type="Proteomes" id="UP001595840"/>
    </source>
</evidence>
<dbReference type="InterPro" id="IPR011650">
    <property type="entry name" value="Peptidase_M20_dimer"/>
</dbReference>
<evidence type="ECO:0000256" key="2">
    <source>
        <dbReference type="SAM" id="SignalP"/>
    </source>
</evidence>
<dbReference type="RefSeq" id="WP_290259665.1">
    <property type="nucleotide sequence ID" value="NZ_JAUFQG010000004.1"/>
</dbReference>
<keyword evidence="5" id="KW-1185">Reference proteome</keyword>